<sequence>LAFLLIFADHRLGVMQPIRAFLNSVVSPVQYLAVMPEQALDNVLNQVQSRRRIMRENNRLQEEMLLLQGELQRFTFLQRENDRLRELLASESREQRLLMVAEVIAVDSDPFTHQVVVNKGTRHGVYIGQPVLDATGIVG</sequence>
<dbReference type="InterPro" id="IPR042177">
    <property type="entry name" value="Cell/Rod_1"/>
</dbReference>
<dbReference type="Gene3D" id="2.40.10.340">
    <property type="entry name" value="Rod shape-determining protein MreC, domain 1"/>
    <property type="match status" value="1"/>
</dbReference>
<dbReference type="InterPro" id="IPR007221">
    <property type="entry name" value="MreC"/>
</dbReference>
<name>A0A2G9C1R5_9BURK</name>
<dbReference type="Pfam" id="PF04085">
    <property type="entry name" value="MreC"/>
    <property type="match status" value="1"/>
</dbReference>
<dbReference type="EMBL" id="PEOG01000242">
    <property type="protein sequence ID" value="PIM50361.1"/>
    <property type="molecule type" value="Genomic_DNA"/>
</dbReference>
<feature type="non-terminal residue" evidence="3">
    <location>
        <position position="1"/>
    </location>
</feature>
<keyword evidence="1" id="KW-0175">Coiled coil</keyword>
<feature type="coiled-coil region" evidence="1">
    <location>
        <begin position="50"/>
        <end position="94"/>
    </location>
</feature>
<comment type="caution">
    <text evidence="3">The sequence shown here is derived from an EMBL/GenBank/DDBJ whole genome shotgun (WGS) entry which is preliminary data.</text>
</comment>
<organism evidence="3 4">
    <name type="scientific">Roseateles chitinivorans</name>
    <dbReference type="NCBI Taxonomy" id="2917965"/>
    <lineage>
        <taxon>Bacteria</taxon>
        <taxon>Pseudomonadati</taxon>
        <taxon>Pseudomonadota</taxon>
        <taxon>Betaproteobacteria</taxon>
        <taxon>Burkholderiales</taxon>
        <taxon>Sphaerotilaceae</taxon>
        <taxon>Roseateles</taxon>
    </lineage>
</organism>
<evidence type="ECO:0000313" key="4">
    <source>
        <dbReference type="Proteomes" id="UP000231501"/>
    </source>
</evidence>
<dbReference type="RefSeq" id="WP_143742577.1">
    <property type="nucleotide sequence ID" value="NZ_PEOG01000242.1"/>
</dbReference>
<feature type="domain" description="Rod shape-determining protein MreC beta-barrel core" evidence="2">
    <location>
        <begin position="103"/>
        <end position="139"/>
    </location>
</feature>
<keyword evidence="4" id="KW-1185">Reference proteome</keyword>
<dbReference type="PANTHER" id="PTHR34138:SF1">
    <property type="entry name" value="CELL SHAPE-DETERMINING PROTEIN MREC"/>
    <property type="match status" value="1"/>
</dbReference>
<accession>A0A2G9C1R5</accession>
<dbReference type="Proteomes" id="UP000231501">
    <property type="component" value="Unassembled WGS sequence"/>
</dbReference>
<feature type="non-terminal residue" evidence="3">
    <location>
        <position position="139"/>
    </location>
</feature>
<evidence type="ECO:0000313" key="3">
    <source>
        <dbReference type="EMBL" id="PIM50361.1"/>
    </source>
</evidence>
<dbReference type="PANTHER" id="PTHR34138">
    <property type="entry name" value="CELL SHAPE-DETERMINING PROTEIN MREC"/>
    <property type="match status" value="1"/>
</dbReference>
<proteinExistence type="predicted"/>
<dbReference type="InterPro" id="IPR055342">
    <property type="entry name" value="MreC_beta-barrel_core"/>
</dbReference>
<evidence type="ECO:0000259" key="2">
    <source>
        <dbReference type="Pfam" id="PF04085"/>
    </source>
</evidence>
<evidence type="ECO:0000256" key="1">
    <source>
        <dbReference type="SAM" id="Coils"/>
    </source>
</evidence>
<gene>
    <name evidence="3" type="ORF">CS062_25450</name>
</gene>
<reference evidence="3 4" key="1">
    <citation type="submission" date="2017-11" db="EMBL/GenBank/DDBJ databases">
        <title>Draft genome sequence of Mitsuaria sp. HWN-4.</title>
        <authorList>
            <person name="Gundlapally S.R."/>
        </authorList>
    </citation>
    <scope>NUCLEOTIDE SEQUENCE [LARGE SCALE GENOMIC DNA]</scope>
    <source>
        <strain evidence="3 4">HWN-4</strain>
    </source>
</reference>
<dbReference type="GO" id="GO:0008360">
    <property type="term" value="P:regulation of cell shape"/>
    <property type="evidence" value="ECO:0007669"/>
    <property type="project" value="InterPro"/>
</dbReference>
<dbReference type="AlphaFoldDB" id="A0A2G9C1R5"/>
<dbReference type="GO" id="GO:0005886">
    <property type="term" value="C:plasma membrane"/>
    <property type="evidence" value="ECO:0007669"/>
    <property type="project" value="TreeGrafter"/>
</dbReference>
<protein>
    <submittedName>
        <fullName evidence="3">Rod shape-determining protein MreC</fullName>
    </submittedName>
</protein>